<keyword evidence="2" id="KW-0812">Transmembrane</keyword>
<feature type="transmembrane region" description="Helical" evidence="2">
    <location>
        <begin position="201"/>
        <end position="223"/>
    </location>
</feature>
<dbReference type="OrthoDB" id="5390143at2759"/>
<evidence type="ECO:0000256" key="2">
    <source>
        <dbReference type="SAM" id="Phobius"/>
    </source>
</evidence>
<keyword evidence="5" id="KW-1185">Reference proteome</keyword>
<evidence type="ECO:0008006" key="6">
    <source>
        <dbReference type="Google" id="ProtNLM"/>
    </source>
</evidence>
<dbReference type="EMBL" id="ML993853">
    <property type="protein sequence ID" value="KAF2205539.1"/>
    <property type="molecule type" value="Genomic_DNA"/>
</dbReference>
<name>A0A9P4MTP5_9PLEO</name>
<keyword evidence="2" id="KW-1133">Transmembrane helix</keyword>
<organism evidence="4 5">
    <name type="scientific">Delitschia confertaspora ATCC 74209</name>
    <dbReference type="NCBI Taxonomy" id="1513339"/>
    <lineage>
        <taxon>Eukaryota</taxon>
        <taxon>Fungi</taxon>
        <taxon>Dikarya</taxon>
        <taxon>Ascomycota</taxon>
        <taxon>Pezizomycotina</taxon>
        <taxon>Dothideomycetes</taxon>
        <taxon>Pleosporomycetidae</taxon>
        <taxon>Pleosporales</taxon>
        <taxon>Delitschiaceae</taxon>
        <taxon>Delitschia</taxon>
    </lineage>
</organism>
<evidence type="ECO:0000256" key="3">
    <source>
        <dbReference type="SAM" id="SignalP"/>
    </source>
</evidence>
<evidence type="ECO:0000256" key="1">
    <source>
        <dbReference type="SAM" id="MobiDB-lite"/>
    </source>
</evidence>
<gene>
    <name evidence="4" type="ORF">GQ43DRAFT_468026</name>
</gene>
<keyword evidence="2" id="KW-0472">Membrane</keyword>
<accession>A0A9P4MTP5</accession>
<protein>
    <recommendedName>
        <fullName evidence="6">Mid2 domain-containing protein</fullName>
    </recommendedName>
</protein>
<dbReference type="AlphaFoldDB" id="A0A9P4MTP5"/>
<feature type="chain" id="PRO_5040402445" description="Mid2 domain-containing protein" evidence="3">
    <location>
        <begin position="19"/>
        <end position="292"/>
    </location>
</feature>
<comment type="caution">
    <text evidence="4">The sequence shown here is derived from an EMBL/GenBank/DDBJ whole genome shotgun (WGS) entry which is preliminary data.</text>
</comment>
<feature type="compositionally biased region" description="Low complexity" evidence="1">
    <location>
        <begin position="152"/>
        <end position="181"/>
    </location>
</feature>
<sequence>MRFPFIFLHLLFVQSGTATVNLSSRASKYGHFENPDSSGIAKDYTQNAYWIIGETQRVRWVTTLDEYTVALWQERPGTNYAAAPGPDIYRKQKTDSELGGFDWVVQTYNFDINDSPIFYFWIVSPDLEQFDWPSSHYFNISKVVASSRSTSISTSTSTSSSSSPPSNLTPTPTQTPSSTAPAPTPPAPTIASNPPKSNNSLALGVGLGLGIPFVLLLGILAGMKLVKSRQSNSALPAPEAQSIGPYTEVTASEPPPNYGWIYKNTAPEWALPVELMGNTSPLELHGRSQELK</sequence>
<proteinExistence type="predicted"/>
<feature type="signal peptide" evidence="3">
    <location>
        <begin position="1"/>
        <end position="18"/>
    </location>
</feature>
<keyword evidence="3" id="KW-0732">Signal</keyword>
<feature type="region of interest" description="Disordered" evidence="1">
    <location>
        <begin position="152"/>
        <end position="195"/>
    </location>
</feature>
<evidence type="ECO:0000313" key="5">
    <source>
        <dbReference type="Proteomes" id="UP000799536"/>
    </source>
</evidence>
<dbReference type="Proteomes" id="UP000799536">
    <property type="component" value="Unassembled WGS sequence"/>
</dbReference>
<evidence type="ECO:0000313" key="4">
    <source>
        <dbReference type="EMBL" id="KAF2205539.1"/>
    </source>
</evidence>
<reference evidence="4" key="1">
    <citation type="journal article" date="2020" name="Stud. Mycol.">
        <title>101 Dothideomycetes genomes: a test case for predicting lifestyles and emergence of pathogens.</title>
        <authorList>
            <person name="Haridas S."/>
            <person name="Albert R."/>
            <person name="Binder M."/>
            <person name="Bloem J."/>
            <person name="Labutti K."/>
            <person name="Salamov A."/>
            <person name="Andreopoulos B."/>
            <person name="Baker S."/>
            <person name="Barry K."/>
            <person name="Bills G."/>
            <person name="Bluhm B."/>
            <person name="Cannon C."/>
            <person name="Castanera R."/>
            <person name="Culley D."/>
            <person name="Daum C."/>
            <person name="Ezra D."/>
            <person name="Gonzalez J."/>
            <person name="Henrissat B."/>
            <person name="Kuo A."/>
            <person name="Liang C."/>
            <person name="Lipzen A."/>
            <person name="Lutzoni F."/>
            <person name="Magnuson J."/>
            <person name="Mondo S."/>
            <person name="Nolan M."/>
            <person name="Ohm R."/>
            <person name="Pangilinan J."/>
            <person name="Park H.-J."/>
            <person name="Ramirez L."/>
            <person name="Alfaro M."/>
            <person name="Sun H."/>
            <person name="Tritt A."/>
            <person name="Yoshinaga Y."/>
            <person name="Zwiers L.-H."/>
            <person name="Turgeon B."/>
            <person name="Goodwin S."/>
            <person name="Spatafora J."/>
            <person name="Crous P."/>
            <person name="Grigoriev I."/>
        </authorList>
    </citation>
    <scope>NUCLEOTIDE SEQUENCE</scope>
    <source>
        <strain evidence="4">ATCC 74209</strain>
    </source>
</reference>